<sequence>MNEKMTIFYRKSTGDLTDMAVGEQDMNAYGDLKVDYELIYNFVVVDYDEYVMKNKSLFYIVDGKVKLKDVEALKKYM</sequence>
<gene>
    <name evidence="1" type="ORF">HF849_07360</name>
</gene>
<protein>
    <submittedName>
        <fullName evidence="1">Uncharacterized protein</fullName>
    </submittedName>
</protein>
<dbReference type="AlphaFoldDB" id="A0A7X9XNS2"/>
<dbReference type="Proteomes" id="UP000587880">
    <property type="component" value="Unassembled WGS sequence"/>
</dbReference>
<organism evidence="1 2">
    <name type="scientific">Clostridium beijerinckii</name>
    <name type="common">Clostridium MP</name>
    <dbReference type="NCBI Taxonomy" id="1520"/>
    <lineage>
        <taxon>Bacteria</taxon>
        <taxon>Bacillati</taxon>
        <taxon>Bacillota</taxon>
        <taxon>Clostridia</taxon>
        <taxon>Eubacteriales</taxon>
        <taxon>Clostridiaceae</taxon>
        <taxon>Clostridium</taxon>
    </lineage>
</organism>
<dbReference type="RefSeq" id="WP_168981572.1">
    <property type="nucleotide sequence ID" value="NZ_JABAGD010000010.1"/>
</dbReference>
<proteinExistence type="predicted"/>
<evidence type="ECO:0000313" key="2">
    <source>
        <dbReference type="Proteomes" id="UP000587880"/>
    </source>
</evidence>
<comment type="caution">
    <text evidence="1">The sequence shown here is derived from an EMBL/GenBank/DDBJ whole genome shotgun (WGS) entry which is preliminary data.</text>
</comment>
<dbReference type="EMBL" id="JABAGD010000010">
    <property type="protein sequence ID" value="NMF04579.1"/>
    <property type="molecule type" value="Genomic_DNA"/>
</dbReference>
<name>A0A7X9XNS2_CLOBE</name>
<reference evidence="1 2" key="1">
    <citation type="submission" date="2020-04" db="EMBL/GenBank/DDBJ databases">
        <authorList>
            <person name="Hitch T.C.A."/>
            <person name="Wylensek D."/>
            <person name="Clavel T."/>
        </authorList>
    </citation>
    <scope>NUCLEOTIDE SEQUENCE [LARGE SCALE GENOMIC DNA]</scope>
    <source>
        <strain evidence="1 2">WB01_NA02</strain>
    </source>
</reference>
<evidence type="ECO:0000313" key="1">
    <source>
        <dbReference type="EMBL" id="NMF04579.1"/>
    </source>
</evidence>
<accession>A0A7X9XNS2</accession>